<proteinExistence type="predicted"/>
<dbReference type="GO" id="GO:0008408">
    <property type="term" value="F:3'-5' exonuclease activity"/>
    <property type="evidence" value="ECO:0007669"/>
    <property type="project" value="InterPro"/>
</dbReference>
<dbReference type="GO" id="GO:0003887">
    <property type="term" value="F:DNA-directed DNA polymerase activity"/>
    <property type="evidence" value="ECO:0007669"/>
    <property type="project" value="UniProtKB-KW"/>
</dbReference>
<reference evidence="7" key="1">
    <citation type="submission" date="2020-03" db="EMBL/GenBank/DDBJ databases">
        <title>The deep terrestrial virosphere.</title>
        <authorList>
            <person name="Holmfeldt K."/>
            <person name="Nilsson E."/>
            <person name="Simone D."/>
            <person name="Lopez-Fernandez M."/>
            <person name="Wu X."/>
            <person name="de Brujin I."/>
            <person name="Lundin D."/>
            <person name="Andersson A."/>
            <person name="Bertilsson S."/>
            <person name="Dopson M."/>
        </authorList>
    </citation>
    <scope>NUCLEOTIDE SEQUENCE</scope>
    <source>
        <strain evidence="7">MM415B01480</strain>
    </source>
</reference>
<keyword evidence="4" id="KW-0239">DNA-directed DNA polymerase</keyword>
<keyword evidence="3" id="KW-0235">DNA replication</keyword>
<dbReference type="Pfam" id="PF17657">
    <property type="entry name" value="DNA_pol3_finger"/>
    <property type="match status" value="1"/>
</dbReference>
<dbReference type="InterPro" id="IPR004805">
    <property type="entry name" value="DnaE2/DnaE/PolC"/>
</dbReference>
<name>A0A6M3INV2_9ZZZZ</name>
<dbReference type="GO" id="GO:0006260">
    <property type="term" value="P:DNA replication"/>
    <property type="evidence" value="ECO:0007669"/>
    <property type="project" value="UniProtKB-KW"/>
</dbReference>
<dbReference type="SMART" id="SM00987">
    <property type="entry name" value="UreE_C"/>
    <property type="match status" value="1"/>
</dbReference>
<feature type="domain" description="Polymerase/histidinol phosphatase N-terminal" evidence="5">
    <location>
        <begin position="5"/>
        <end position="72"/>
    </location>
</feature>
<dbReference type="InterPro" id="IPR011708">
    <property type="entry name" value="DNA_pol3_alpha_NTPase_dom"/>
</dbReference>
<dbReference type="InterPro" id="IPR041931">
    <property type="entry name" value="DNA_pol3_alpha_thumb_dom"/>
</dbReference>
<evidence type="ECO:0000259" key="6">
    <source>
        <dbReference type="SMART" id="SM00986"/>
    </source>
</evidence>
<dbReference type="CDD" id="cd10030">
    <property type="entry name" value="UDG-F4_TTUDGA_SPO1dp_like"/>
    <property type="match status" value="1"/>
</dbReference>
<dbReference type="Pfam" id="PF07733">
    <property type="entry name" value="DNA_pol3_alpha"/>
    <property type="match status" value="1"/>
</dbReference>
<dbReference type="InterPro" id="IPR003141">
    <property type="entry name" value="Pol/His_phosphatase_N"/>
</dbReference>
<dbReference type="InterPro" id="IPR004013">
    <property type="entry name" value="PHP_dom"/>
</dbReference>
<dbReference type="InterPro" id="IPR036895">
    <property type="entry name" value="Uracil-DNA_glycosylase-like_sf"/>
</dbReference>
<dbReference type="SUPFAM" id="SSF52141">
    <property type="entry name" value="Uracil-DNA glycosylase-like"/>
    <property type="match status" value="1"/>
</dbReference>
<dbReference type="PANTHER" id="PTHR32294">
    <property type="entry name" value="DNA POLYMERASE III SUBUNIT ALPHA"/>
    <property type="match status" value="1"/>
</dbReference>
<sequence>MPDFVNLHNHSQFSLLDGLATAKDYATRAKELGQWAIACTDHGSVDGLLRFQKECEKAGVEPILGCEIYVVPDAKIKQKDEKRGHMTILIRNKVGYRALLRLMTRAHLEGFYSRPRIGFDWIMSLSDDEIAGWVVGSACLGSFLKLPGGDALFDWMAERTDVFLEVMPWPGQEQIEWNQWIWMFSGSLFQDRQIPVVATNDCHYVNEDDWEAQEVLLAVQRKAKWEDKDRFRFEHRGLHLRSYREMVQAFEDHGSLTRTQYLGALVETTRIAEMCKGFRIPKGKISLPMTRYERNGNGMTANEIFRQFCQQGSKRLFPNRMPTEYVVRLSEELEVIEGKDFSRYFLIVVELVEWCRDKGIAVGPGRGSVGGALIAYLCGITQVDPLKYGLIFSRFISEDRNDLPDIDLDFAHDKCDLVRQHLIDEYGIDHIAGISTFGTMAGKAAIRDVARVYDLPQGKDTDVDRFAKFIKAGEHDTEIVRTAADSEGGQWFREKYPKVIEIACRLEGKVRSFGQHPAGIIVSREPLTDGSRCVVMERDKTRIVNWDMGDSEYVGLMKLDILKLSTLTLLDEAKKLIERNHGDLLLYHPESDSWFVGKEADLGDGLTVEIGPFDYPLIPLDDPQVYEMLSKGDTVGVFQMSGYACTKLCKDAGLAEFEDMIAINALARPGPMESGMSDEYVQRKKGRQWERRHEVYERIVEKTYGVLVYQEQVMRVFTDIAGLSASLADKIRKVIGKKRKASEFEPYRIQFVDGCAKTGAFSEQEANEFWKGLLEWAHYGFNKSHSVAYSLIGYYCAWLRVHYPAEFICAALTHGREDRKDLVALAARHGLRAMPPKVGMSDPMRWIAKEDRLYAPFKEIKGIGEAEAQKCAVAKPKGTGPKGFFDSGPVGKETKIDKLLREVGAFDRDACTAPVELFEFEFSGEPIARQPGSADKGTIRPIRYRNEEAVNCSRCDLRKEASRVVLSSVGMLNVAVIGEAPGDSEDYEGQGFVGKVGTELWNELGKYGIIRRQVHVMNCCKCLPSITRTPKPEHIAACALWWKDELRGMECRLVLGLGGTVLFALTGREKGIVGLSGTVEWLNDLGLWVVWCVHPSYVLRRGGGREPWERGIAKFAEAFKLMRG</sequence>
<feature type="domain" description="Uracil-DNA glycosylase-like" evidence="6">
    <location>
        <begin position="965"/>
        <end position="1122"/>
    </location>
</feature>
<evidence type="ECO:0000259" key="5">
    <source>
        <dbReference type="SMART" id="SM00481"/>
    </source>
</evidence>
<evidence type="ECO:0000313" key="7">
    <source>
        <dbReference type="EMBL" id="QJA58202.1"/>
    </source>
</evidence>
<dbReference type="Gene3D" id="3.20.20.140">
    <property type="entry name" value="Metal-dependent hydrolases"/>
    <property type="match status" value="1"/>
</dbReference>
<dbReference type="Gene3D" id="1.10.10.1600">
    <property type="entry name" value="Bacterial DNA polymerase III alpha subunit, thumb domain"/>
    <property type="match status" value="1"/>
</dbReference>
<dbReference type="SUPFAM" id="SSF89550">
    <property type="entry name" value="PHP domain-like"/>
    <property type="match status" value="1"/>
</dbReference>
<protein>
    <submittedName>
        <fullName evidence="7">Putative DNA polymerase</fullName>
    </submittedName>
</protein>
<dbReference type="NCBIfam" id="TIGR00594">
    <property type="entry name" value="polc"/>
    <property type="match status" value="1"/>
</dbReference>
<gene>
    <name evidence="7" type="ORF">MM415B01480_0001</name>
</gene>
<dbReference type="Gene3D" id="3.40.470.10">
    <property type="entry name" value="Uracil-DNA glycosylase-like domain"/>
    <property type="match status" value="1"/>
</dbReference>
<dbReference type="InterPro" id="IPR040982">
    <property type="entry name" value="DNA_pol3_finger"/>
</dbReference>
<keyword evidence="2" id="KW-0548">Nucleotidyltransferase</keyword>
<dbReference type="AlphaFoldDB" id="A0A6M3INV2"/>
<dbReference type="InterPro" id="IPR016195">
    <property type="entry name" value="Pol/histidinol_Pase-like"/>
</dbReference>
<accession>A0A6M3INV2</accession>
<dbReference type="EMBL" id="MT141313">
    <property type="protein sequence ID" value="QJA58202.1"/>
    <property type="molecule type" value="Genomic_DNA"/>
</dbReference>
<dbReference type="SMART" id="SM00986">
    <property type="entry name" value="UDG"/>
    <property type="match status" value="1"/>
</dbReference>
<evidence type="ECO:0000256" key="3">
    <source>
        <dbReference type="ARBA" id="ARBA00022705"/>
    </source>
</evidence>
<dbReference type="Pfam" id="PF02811">
    <property type="entry name" value="PHP"/>
    <property type="match status" value="1"/>
</dbReference>
<dbReference type="SMART" id="SM00481">
    <property type="entry name" value="POLIIIAc"/>
    <property type="match status" value="1"/>
</dbReference>
<evidence type="ECO:0000256" key="1">
    <source>
        <dbReference type="ARBA" id="ARBA00022679"/>
    </source>
</evidence>
<dbReference type="InterPro" id="IPR005122">
    <property type="entry name" value="Uracil-DNA_glycosylase-like"/>
</dbReference>
<evidence type="ECO:0000256" key="2">
    <source>
        <dbReference type="ARBA" id="ARBA00022695"/>
    </source>
</evidence>
<organism evidence="7">
    <name type="scientific">viral metagenome</name>
    <dbReference type="NCBI Taxonomy" id="1070528"/>
    <lineage>
        <taxon>unclassified sequences</taxon>
        <taxon>metagenomes</taxon>
        <taxon>organismal metagenomes</taxon>
    </lineage>
</organism>
<dbReference type="Pfam" id="PF03167">
    <property type="entry name" value="UDG"/>
    <property type="match status" value="1"/>
</dbReference>
<evidence type="ECO:0000256" key="4">
    <source>
        <dbReference type="ARBA" id="ARBA00022932"/>
    </source>
</evidence>
<keyword evidence="1" id="KW-0808">Transferase</keyword>